<keyword evidence="3" id="KW-1185">Reference proteome</keyword>
<feature type="domain" description="DUF397" evidence="1">
    <location>
        <begin position="2"/>
        <end position="46"/>
    </location>
</feature>
<organism evidence="2 3">
    <name type="scientific">Actinomadura citrea</name>
    <dbReference type="NCBI Taxonomy" id="46158"/>
    <lineage>
        <taxon>Bacteria</taxon>
        <taxon>Bacillati</taxon>
        <taxon>Actinomycetota</taxon>
        <taxon>Actinomycetes</taxon>
        <taxon>Streptosporangiales</taxon>
        <taxon>Thermomonosporaceae</taxon>
        <taxon>Actinomadura</taxon>
    </lineage>
</organism>
<dbReference type="Proteomes" id="UP000591272">
    <property type="component" value="Unassembled WGS sequence"/>
</dbReference>
<dbReference type="EMBL" id="JACCBT010000001">
    <property type="protein sequence ID" value="NYE12015.1"/>
    <property type="molecule type" value="Genomic_DNA"/>
</dbReference>
<dbReference type="InterPro" id="IPR007278">
    <property type="entry name" value="DUF397"/>
</dbReference>
<accession>A0A7Y9G8P2</accession>
<sequence length="52" mass="5275">MNNGGECVEMAGLAGLPGAVAVRDSKDPDGPVLLLTREALRTAVQAAAPTNR</sequence>
<dbReference type="AlphaFoldDB" id="A0A7Y9G8P2"/>
<comment type="caution">
    <text evidence="2">The sequence shown here is derived from an EMBL/GenBank/DDBJ whole genome shotgun (WGS) entry which is preliminary data.</text>
</comment>
<evidence type="ECO:0000313" key="3">
    <source>
        <dbReference type="Proteomes" id="UP000591272"/>
    </source>
</evidence>
<dbReference type="Pfam" id="PF04149">
    <property type="entry name" value="DUF397"/>
    <property type="match status" value="1"/>
</dbReference>
<evidence type="ECO:0000313" key="2">
    <source>
        <dbReference type="EMBL" id="NYE12015.1"/>
    </source>
</evidence>
<proteinExistence type="predicted"/>
<protein>
    <recommendedName>
        <fullName evidence="1">DUF397 domain-containing protein</fullName>
    </recommendedName>
</protein>
<evidence type="ECO:0000259" key="1">
    <source>
        <dbReference type="Pfam" id="PF04149"/>
    </source>
</evidence>
<gene>
    <name evidence="2" type="ORF">BJ999_002311</name>
</gene>
<reference evidence="2 3" key="1">
    <citation type="submission" date="2020-07" db="EMBL/GenBank/DDBJ databases">
        <title>Sequencing the genomes of 1000 actinobacteria strains.</title>
        <authorList>
            <person name="Klenk H.-P."/>
        </authorList>
    </citation>
    <scope>NUCLEOTIDE SEQUENCE [LARGE SCALE GENOMIC DNA]</scope>
    <source>
        <strain evidence="2 3">DSM 43461</strain>
    </source>
</reference>
<name>A0A7Y9G8P2_9ACTN</name>